<name>A0ABS2GNA9_9FIRM</name>
<evidence type="ECO:0000313" key="2">
    <source>
        <dbReference type="Proteomes" id="UP000724149"/>
    </source>
</evidence>
<gene>
    <name evidence="1" type="ORF">H9X81_09745</name>
</gene>
<evidence type="ECO:0000313" key="1">
    <source>
        <dbReference type="EMBL" id="MBM6923967.1"/>
    </source>
</evidence>
<reference evidence="1 2" key="1">
    <citation type="journal article" date="2021" name="Sci. Rep.">
        <title>The distribution of antibiotic resistance genes in chicken gut microbiota commensals.</title>
        <authorList>
            <person name="Juricova H."/>
            <person name="Matiasovicova J."/>
            <person name="Kubasova T."/>
            <person name="Cejkova D."/>
            <person name="Rychlik I."/>
        </authorList>
    </citation>
    <scope>NUCLEOTIDE SEQUENCE [LARGE SCALE GENOMIC DNA]</scope>
    <source>
        <strain evidence="1 2">An564</strain>
    </source>
</reference>
<proteinExistence type="predicted"/>
<dbReference type="RefSeq" id="WP_204721573.1">
    <property type="nucleotide sequence ID" value="NZ_JACSNR010000009.1"/>
</dbReference>
<dbReference type="Proteomes" id="UP000724149">
    <property type="component" value="Unassembled WGS sequence"/>
</dbReference>
<dbReference type="Pfam" id="PF02566">
    <property type="entry name" value="OsmC"/>
    <property type="match status" value="1"/>
</dbReference>
<accession>A0ABS2GNA9</accession>
<dbReference type="PANTHER" id="PTHR39624">
    <property type="entry name" value="PROTEIN INVOLVED IN RIMO-MEDIATED BETA-METHYLTHIOLATION OF RIBOSOMAL PROTEIN S12 YCAO"/>
    <property type="match status" value="1"/>
</dbReference>
<dbReference type="InterPro" id="IPR036102">
    <property type="entry name" value="OsmC/Ohrsf"/>
</dbReference>
<organism evidence="1 2">
    <name type="scientific">Hydrogenoanaerobacterium saccharovorans</name>
    <dbReference type="NCBI Taxonomy" id="474960"/>
    <lineage>
        <taxon>Bacteria</taxon>
        <taxon>Bacillati</taxon>
        <taxon>Bacillota</taxon>
        <taxon>Clostridia</taxon>
        <taxon>Eubacteriales</taxon>
        <taxon>Oscillospiraceae</taxon>
        <taxon>Hydrogenoanaerobacterium</taxon>
    </lineage>
</organism>
<dbReference type="PANTHER" id="PTHR39624:SF2">
    <property type="entry name" value="OSMC-LIKE PROTEIN"/>
    <property type="match status" value="1"/>
</dbReference>
<dbReference type="SUPFAM" id="SSF82784">
    <property type="entry name" value="OsmC-like"/>
    <property type="match status" value="1"/>
</dbReference>
<dbReference type="InterPro" id="IPR015946">
    <property type="entry name" value="KH_dom-like_a/b"/>
</dbReference>
<protein>
    <submittedName>
        <fullName evidence="1">OsmC family protein</fullName>
    </submittedName>
</protein>
<sequence>MITVTGTRENYIAEMTADRGTLNATHCDIPVEQGGDNAYMRPGETLLSALGACMNITARKYLNRDGLDYDSVTVKAEMARENGVTKIRTKLEIHGALSQADKDRIIAEVASCPVCEILSGPIELGKLD</sequence>
<dbReference type="EMBL" id="JACSNR010000009">
    <property type="protein sequence ID" value="MBM6923967.1"/>
    <property type="molecule type" value="Genomic_DNA"/>
</dbReference>
<keyword evidence="2" id="KW-1185">Reference proteome</keyword>
<comment type="caution">
    <text evidence="1">The sequence shown here is derived from an EMBL/GenBank/DDBJ whole genome shotgun (WGS) entry which is preliminary data.</text>
</comment>
<dbReference type="Gene3D" id="3.30.300.20">
    <property type="match status" value="1"/>
</dbReference>
<dbReference type="InterPro" id="IPR003718">
    <property type="entry name" value="OsmC/Ohr_fam"/>
</dbReference>